<evidence type="ECO:0000256" key="7">
    <source>
        <dbReference type="ARBA" id="ARBA00047899"/>
    </source>
</evidence>
<dbReference type="PROSITE" id="PS00108">
    <property type="entry name" value="PROTEIN_KINASE_ST"/>
    <property type="match status" value="1"/>
</dbReference>
<dbReference type="SMART" id="SM00220">
    <property type="entry name" value="S_TKc"/>
    <property type="match status" value="1"/>
</dbReference>
<keyword evidence="6" id="KW-0067">ATP-binding</keyword>
<feature type="transmembrane region" description="Helical" evidence="10">
    <location>
        <begin position="381"/>
        <end position="403"/>
    </location>
</feature>
<keyword evidence="3" id="KW-0808">Transferase</keyword>
<keyword evidence="5 12" id="KW-0418">Kinase</keyword>
<name>A0A2T1A2L5_9ACTN</name>
<evidence type="ECO:0000256" key="6">
    <source>
        <dbReference type="ARBA" id="ARBA00022840"/>
    </source>
</evidence>
<protein>
    <recommendedName>
        <fullName evidence="1">non-specific serine/threonine protein kinase</fullName>
        <ecNumber evidence="1">2.7.11.1</ecNumber>
    </recommendedName>
</protein>
<dbReference type="FunFam" id="1.10.510.10:FF:000021">
    <property type="entry name" value="Serine/threonine protein kinase"/>
    <property type="match status" value="1"/>
</dbReference>
<keyword evidence="2 12" id="KW-0723">Serine/threonine-protein kinase</keyword>
<comment type="catalytic activity">
    <reaction evidence="7">
        <text>L-threonyl-[protein] + ATP = O-phospho-L-threonyl-[protein] + ADP + H(+)</text>
        <dbReference type="Rhea" id="RHEA:46608"/>
        <dbReference type="Rhea" id="RHEA-COMP:11060"/>
        <dbReference type="Rhea" id="RHEA-COMP:11605"/>
        <dbReference type="ChEBI" id="CHEBI:15378"/>
        <dbReference type="ChEBI" id="CHEBI:30013"/>
        <dbReference type="ChEBI" id="CHEBI:30616"/>
        <dbReference type="ChEBI" id="CHEBI:61977"/>
        <dbReference type="ChEBI" id="CHEBI:456216"/>
        <dbReference type="EC" id="2.7.11.1"/>
    </reaction>
</comment>
<keyword evidence="10" id="KW-0812">Transmembrane</keyword>
<feature type="region of interest" description="Disordered" evidence="9">
    <location>
        <begin position="277"/>
        <end position="375"/>
    </location>
</feature>
<dbReference type="InterPro" id="IPR000719">
    <property type="entry name" value="Prot_kinase_dom"/>
</dbReference>
<keyword evidence="4" id="KW-0547">Nucleotide-binding</keyword>
<dbReference type="Gene3D" id="1.10.510.10">
    <property type="entry name" value="Transferase(Phosphotransferase) domain 1"/>
    <property type="match status" value="1"/>
</dbReference>
<dbReference type="InterPro" id="IPR011009">
    <property type="entry name" value="Kinase-like_dom_sf"/>
</dbReference>
<gene>
    <name evidence="12" type="ORF">CLV47_104131</name>
</gene>
<feature type="compositionally biased region" description="Low complexity" evidence="9">
    <location>
        <begin position="352"/>
        <end position="364"/>
    </location>
</feature>
<dbReference type="AlphaFoldDB" id="A0A2T1A2L5"/>
<dbReference type="FunFam" id="3.30.200.20:FF:000035">
    <property type="entry name" value="Serine/threonine protein kinase Stk1"/>
    <property type="match status" value="1"/>
</dbReference>
<dbReference type="RefSeq" id="WP_238145269.1">
    <property type="nucleotide sequence ID" value="NZ_PVUE01000004.1"/>
</dbReference>
<accession>A0A2T1A2L5</accession>
<feature type="compositionally biased region" description="Gly residues" evidence="9">
    <location>
        <begin position="318"/>
        <end position="334"/>
    </location>
</feature>
<dbReference type="GO" id="GO:0005524">
    <property type="term" value="F:ATP binding"/>
    <property type="evidence" value="ECO:0007669"/>
    <property type="project" value="UniProtKB-KW"/>
</dbReference>
<evidence type="ECO:0000256" key="5">
    <source>
        <dbReference type="ARBA" id="ARBA00022777"/>
    </source>
</evidence>
<dbReference type="SUPFAM" id="SSF56112">
    <property type="entry name" value="Protein kinase-like (PK-like)"/>
    <property type="match status" value="1"/>
</dbReference>
<dbReference type="GO" id="GO:0004674">
    <property type="term" value="F:protein serine/threonine kinase activity"/>
    <property type="evidence" value="ECO:0007669"/>
    <property type="project" value="UniProtKB-KW"/>
</dbReference>
<organism evidence="12 13">
    <name type="scientific">Antricoccus suffuscus</name>
    <dbReference type="NCBI Taxonomy" id="1629062"/>
    <lineage>
        <taxon>Bacteria</taxon>
        <taxon>Bacillati</taxon>
        <taxon>Actinomycetota</taxon>
        <taxon>Actinomycetes</taxon>
        <taxon>Geodermatophilales</taxon>
        <taxon>Antricoccaceae</taxon>
        <taxon>Antricoccus</taxon>
    </lineage>
</organism>
<evidence type="ECO:0000256" key="1">
    <source>
        <dbReference type="ARBA" id="ARBA00012513"/>
    </source>
</evidence>
<evidence type="ECO:0000256" key="4">
    <source>
        <dbReference type="ARBA" id="ARBA00022741"/>
    </source>
</evidence>
<dbReference type="Proteomes" id="UP000237752">
    <property type="component" value="Unassembled WGS sequence"/>
</dbReference>
<evidence type="ECO:0000313" key="13">
    <source>
        <dbReference type="Proteomes" id="UP000237752"/>
    </source>
</evidence>
<evidence type="ECO:0000256" key="2">
    <source>
        <dbReference type="ARBA" id="ARBA00022527"/>
    </source>
</evidence>
<evidence type="ECO:0000259" key="11">
    <source>
        <dbReference type="PROSITE" id="PS50011"/>
    </source>
</evidence>
<dbReference type="EC" id="2.7.11.1" evidence="1"/>
<proteinExistence type="predicted"/>
<dbReference type="Gene3D" id="3.30.200.20">
    <property type="entry name" value="Phosphorylase Kinase, domain 1"/>
    <property type="match status" value="1"/>
</dbReference>
<comment type="catalytic activity">
    <reaction evidence="8">
        <text>L-seryl-[protein] + ATP = O-phospho-L-seryl-[protein] + ADP + H(+)</text>
        <dbReference type="Rhea" id="RHEA:17989"/>
        <dbReference type="Rhea" id="RHEA-COMP:9863"/>
        <dbReference type="Rhea" id="RHEA-COMP:11604"/>
        <dbReference type="ChEBI" id="CHEBI:15378"/>
        <dbReference type="ChEBI" id="CHEBI:29999"/>
        <dbReference type="ChEBI" id="CHEBI:30616"/>
        <dbReference type="ChEBI" id="CHEBI:83421"/>
        <dbReference type="ChEBI" id="CHEBI:456216"/>
        <dbReference type="EC" id="2.7.11.1"/>
    </reaction>
</comment>
<dbReference type="EMBL" id="PVUE01000004">
    <property type="protein sequence ID" value="PRZ42784.1"/>
    <property type="molecule type" value="Genomic_DNA"/>
</dbReference>
<evidence type="ECO:0000256" key="9">
    <source>
        <dbReference type="SAM" id="MobiDB-lite"/>
    </source>
</evidence>
<evidence type="ECO:0000256" key="3">
    <source>
        <dbReference type="ARBA" id="ARBA00022679"/>
    </source>
</evidence>
<sequence length="435" mass="45089">MSVKPGVRLGDRYQLLSPIATGGMGQVWRAEDTTLHRIVAAKILRSEFTGDETFIARFRAEARNTAALSHPNIASIYDYGETVHESERLAYLIMELVDGEPLVETLIRERRLSPDRTLDILEQTAMGLGAAHRAGMVHRDVKPGNLIIRPDGVLKITDFGIARAANSVALTEQGTVVGTAQYLAPEQAEGKPAIPTSDIYALGVVGYECLAGVRPFDGDNSVAIALSQIRDTPRPLPPDVPPHVRALIQMTMAKNPLMRYRDGAAYVPVVRQVRAGGAPNPPIAPNAAGTGTFPAARGPLSSNTSSRPVVPFGPGGPPRGSGAPGGPGAPGMPGGPSTPGARGGPGLPSPPVSSQTFAGGVPIVPAAPPVGSDGKGDRTKIAIIVGIGLLVLIALVVAIVITVNASSDPSSLNQLPHAELKLLNASTAEGQTITS</sequence>
<dbReference type="InterPro" id="IPR008271">
    <property type="entry name" value="Ser/Thr_kinase_AS"/>
</dbReference>
<keyword evidence="10" id="KW-1133">Transmembrane helix</keyword>
<keyword evidence="10" id="KW-0472">Membrane</keyword>
<dbReference type="PANTHER" id="PTHR43289">
    <property type="entry name" value="MITOGEN-ACTIVATED PROTEIN KINASE KINASE KINASE 20-RELATED"/>
    <property type="match status" value="1"/>
</dbReference>
<evidence type="ECO:0000256" key="8">
    <source>
        <dbReference type="ARBA" id="ARBA00048679"/>
    </source>
</evidence>
<dbReference type="PANTHER" id="PTHR43289:SF6">
    <property type="entry name" value="SERINE_THREONINE-PROTEIN KINASE NEKL-3"/>
    <property type="match status" value="1"/>
</dbReference>
<feature type="domain" description="Protein kinase" evidence="11">
    <location>
        <begin position="13"/>
        <end position="270"/>
    </location>
</feature>
<comment type="caution">
    <text evidence="12">The sequence shown here is derived from an EMBL/GenBank/DDBJ whole genome shotgun (WGS) entry which is preliminary data.</text>
</comment>
<evidence type="ECO:0000313" key="12">
    <source>
        <dbReference type="EMBL" id="PRZ42784.1"/>
    </source>
</evidence>
<keyword evidence="13" id="KW-1185">Reference proteome</keyword>
<dbReference type="PROSITE" id="PS50011">
    <property type="entry name" value="PROTEIN_KINASE_DOM"/>
    <property type="match status" value="1"/>
</dbReference>
<reference evidence="12 13" key="1">
    <citation type="submission" date="2018-03" db="EMBL/GenBank/DDBJ databases">
        <title>Genomic Encyclopedia of Archaeal and Bacterial Type Strains, Phase II (KMG-II): from individual species to whole genera.</title>
        <authorList>
            <person name="Goeker M."/>
        </authorList>
    </citation>
    <scope>NUCLEOTIDE SEQUENCE [LARGE SCALE GENOMIC DNA]</scope>
    <source>
        <strain evidence="12 13">DSM 100065</strain>
    </source>
</reference>
<evidence type="ECO:0000256" key="10">
    <source>
        <dbReference type="SAM" id="Phobius"/>
    </source>
</evidence>
<dbReference type="Pfam" id="PF00069">
    <property type="entry name" value="Pkinase"/>
    <property type="match status" value="1"/>
</dbReference>
<dbReference type="CDD" id="cd14014">
    <property type="entry name" value="STKc_PknB_like"/>
    <property type="match status" value="1"/>
</dbReference>
<dbReference type="GO" id="GO:0045717">
    <property type="term" value="P:negative regulation of fatty acid biosynthetic process"/>
    <property type="evidence" value="ECO:0007669"/>
    <property type="project" value="UniProtKB-ARBA"/>
</dbReference>